<name>A0A1D3L3F8_9EURY</name>
<gene>
    <name evidence="6" type="ORF">MCBB_1504</name>
</gene>
<dbReference type="InterPro" id="IPR008275">
    <property type="entry name" value="CoA_E_activase_dom"/>
</dbReference>
<feature type="domain" description="ATPase BadF/BadG/BcrA/BcrD type" evidence="5">
    <location>
        <begin position="148"/>
        <end position="402"/>
    </location>
</feature>
<accession>A0A1D3L3F8</accession>
<dbReference type="GeneID" id="30412345"/>
<dbReference type="NCBIfam" id="TIGR03286">
    <property type="entry name" value="methan_mark_15"/>
    <property type="match status" value="1"/>
</dbReference>
<dbReference type="GO" id="GO:0051536">
    <property type="term" value="F:iron-sulfur cluster binding"/>
    <property type="evidence" value="ECO:0007669"/>
    <property type="project" value="UniProtKB-KW"/>
</dbReference>
<keyword evidence="4" id="KW-0411">Iron-sulfur</keyword>
<dbReference type="SUPFAM" id="SSF53067">
    <property type="entry name" value="Actin-like ATPase domain"/>
    <property type="match status" value="1"/>
</dbReference>
<evidence type="ECO:0000313" key="7">
    <source>
        <dbReference type="Proteomes" id="UP000094707"/>
    </source>
</evidence>
<comment type="cofactor">
    <cofactor evidence="1">
        <name>[4Fe-4S] cluster</name>
        <dbReference type="ChEBI" id="CHEBI:49883"/>
    </cofactor>
</comment>
<sequence length="409" mass="43410">MVKIAQISCGTDYSGVQKEIEKAAATFGSEIIIPEADLDYIDEAYEKFGFNAASSGIRLMIARAMSIVEGKTDADAVFIATCFRCAEGALVRNEIRRFIQQNTNLPVVTYSFTERTKADELFIRMEALSTIVARKSLLAREKQEGLTIGIDSGSTTTKVVLMENNKIIGTGWLPTGDVIETANTGMEQAFEGTGYKLDDVDGVGVTGYGRLTIGHHMNAALIQEELSVNAKGAVFLAGHQRGEATVLDIGGMDNKVITVNDGIPDNFTMGGICAGASGRFLEMTARRLGVDITELGPLALKGNHNRAQLNSYCIVFGIQDLVTSLAAGAQKADVASAACFSVAEQVYEQQLQEIDVREPLIQVGGTSLIGGLVDAVSTILGGIDVIVPEHSQHIGAVGAALLVSGLTKK</sequence>
<dbReference type="PANTHER" id="PTHR32329:SF2">
    <property type="entry name" value="BIFUNCTIONAL PROTEIN [INCLUDES 2-HYDROXYACYL-COA DEHYDRATASE (N-TER) AND ITS ACTIVATOR DOMAIN (C_TERM)"/>
    <property type="match status" value="1"/>
</dbReference>
<evidence type="ECO:0000259" key="5">
    <source>
        <dbReference type="Pfam" id="PF01869"/>
    </source>
</evidence>
<dbReference type="RefSeq" id="WP_071907159.1">
    <property type="nucleotide sequence ID" value="NZ_LT607756.1"/>
</dbReference>
<dbReference type="STRING" id="118062.MCBB_1504"/>
<reference evidence="6 7" key="1">
    <citation type="submission" date="2016-08" db="EMBL/GenBank/DDBJ databases">
        <authorList>
            <person name="Seilhamer J.J."/>
        </authorList>
    </citation>
    <scope>NUCLEOTIDE SEQUENCE [LARGE SCALE GENOMIC DNA]</scope>
    <source>
        <strain evidence="6">Buetzberg</strain>
    </source>
</reference>
<dbReference type="GO" id="GO:0046872">
    <property type="term" value="F:metal ion binding"/>
    <property type="evidence" value="ECO:0007669"/>
    <property type="project" value="UniProtKB-KW"/>
</dbReference>
<dbReference type="PANTHER" id="PTHR32329">
    <property type="entry name" value="BIFUNCTIONAL PROTEIN [INCLUDES 2-HYDROXYACYL-COA DEHYDRATASE (N-TER) AND ITS ACTIVATOR DOMAIN (C_TERM)-RELATED"/>
    <property type="match status" value="1"/>
</dbReference>
<dbReference type="KEGG" id="mcub:MCBB_1504"/>
<proteinExistence type="predicted"/>
<organism evidence="6 7">
    <name type="scientific">Methanobacterium congolense</name>
    <dbReference type="NCBI Taxonomy" id="118062"/>
    <lineage>
        <taxon>Archaea</taxon>
        <taxon>Methanobacteriati</taxon>
        <taxon>Methanobacteriota</taxon>
        <taxon>Methanomada group</taxon>
        <taxon>Methanobacteria</taxon>
        <taxon>Methanobacteriales</taxon>
        <taxon>Methanobacteriaceae</taxon>
        <taxon>Methanobacterium</taxon>
    </lineage>
</organism>
<dbReference type="InterPro" id="IPR051805">
    <property type="entry name" value="Dehydratase_Activator_Redct"/>
</dbReference>
<protein>
    <recommendedName>
        <fullName evidence="5">ATPase BadF/BadG/BcrA/BcrD type domain-containing protein</fullName>
    </recommendedName>
</protein>
<evidence type="ECO:0000313" key="6">
    <source>
        <dbReference type="EMBL" id="SCG86059.1"/>
    </source>
</evidence>
<dbReference type="Proteomes" id="UP000094707">
    <property type="component" value="Chromosome I"/>
</dbReference>
<dbReference type="EMBL" id="LT607756">
    <property type="protein sequence ID" value="SCG86059.1"/>
    <property type="molecule type" value="Genomic_DNA"/>
</dbReference>
<dbReference type="InterPro" id="IPR002731">
    <property type="entry name" value="ATPase_BadF"/>
</dbReference>
<evidence type="ECO:0000256" key="3">
    <source>
        <dbReference type="ARBA" id="ARBA00023004"/>
    </source>
</evidence>
<evidence type="ECO:0000256" key="4">
    <source>
        <dbReference type="ARBA" id="ARBA00023014"/>
    </source>
</evidence>
<keyword evidence="2" id="KW-0479">Metal-binding</keyword>
<evidence type="ECO:0000256" key="1">
    <source>
        <dbReference type="ARBA" id="ARBA00001966"/>
    </source>
</evidence>
<dbReference type="Pfam" id="PF01869">
    <property type="entry name" value="BcrAD_BadFG"/>
    <property type="match status" value="1"/>
</dbReference>
<dbReference type="InterPro" id="IPR017676">
    <property type="entry name" value="Methan_mark_15"/>
</dbReference>
<dbReference type="NCBIfam" id="TIGR00241">
    <property type="entry name" value="CoA_E_activ"/>
    <property type="match status" value="1"/>
</dbReference>
<dbReference type="PATRIC" id="fig|129848.4.peg.1532"/>
<dbReference type="Gene3D" id="3.30.420.40">
    <property type="match status" value="2"/>
</dbReference>
<keyword evidence="7" id="KW-1185">Reference proteome</keyword>
<keyword evidence="3" id="KW-0408">Iron</keyword>
<evidence type="ECO:0000256" key="2">
    <source>
        <dbReference type="ARBA" id="ARBA00022723"/>
    </source>
</evidence>
<dbReference type="AlphaFoldDB" id="A0A1D3L3F8"/>
<dbReference type="OrthoDB" id="52668at2157"/>
<dbReference type="InterPro" id="IPR043129">
    <property type="entry name" value="ATPase_NBD"/>
</dbReference>